<dbReference type="InterPro" id="IPR006665">
    <property type="entry name" value="OmpA-like"/>
</dbReference>
<evidence type="ECO:0000256" key="6">
    <source>
        <dbReference type="SAM" id="SignalP"/>
    </source>
</evidence>
<dbReference type="Pfam" id="PF00691">
    <property type="entry name" value="OmpA"/>
    <property type="match status" value="1"/>
</dbReference>
<dbReference type="OrthoDB" id="9809364at2"/>
<feature type="compositionally biased region" description="Basic and acidic residues" evidence="5">
    <location>
        <begin position="724"/>
        <end position="743"/>
    </location>
</feature>
<dbReference type="CDD" id="cd07185">
    <property type="entry name" value="OmpA_C-like"/>
    <property type="match status" value="1"/>
</dbReference>
<protein>
    <submittedName>
        <fullName evidence="8">WD40 repeat protein</fullName>
    </submittedName>
</protein>
<dbReference type="PROSITE" id="PS51123">
    <property type="entry name" value="OMPA_2"/>
    <property type="match status" value="1"/>
</dbReference>
<dbReference type="InterPro" id="IPR011659">
    <property type="entry name" value="WD40"/>
</dbReference>
<evidence type="ECO:0000313" key="8">
    <source>
        <dbReference type="EMBL" id="TDO23110.1"/>
    </source>
</evidence>
<dbReference type="PANTHER" id="PTHR30329">
    <property type="entry name" value="STATOR ELEMENT OF FLAGELLAR MOTOR COMPLEX"/>
    <property type="match status" value="1"/>
</dbReference>
<dbReference type="PRINTS" id="PR01021">
    <property type="entry name" value="OMPADOMAIN"/>
</dbReference>
<keyword evidence="3" id="KW-0998">Cell outer membrane</keyword>
<dbReference type="SUPFAM" id="SSF82171">
    <property type="entry name" value="DPP6 N-terminal domain-like"/>
    <property type="match status" value="1"/>
</dbReference>
<feature type="chain" id="PRO_5020254737" evidence="6">
    <location>
        <begin position="19"/>
        <end position="749"/>
    </location>
</feature>
<dbReference type="InterPro" id="IPR008969">
    <property type="entry name" value="CarboxyPept-like_regulatory"/>
</dbReference>
<sequence>MKKLTFILFSLIAASAMAQTRALMTRADRAFDAKDYVTAAYYYSKGLQNGTTSNQGTVPYFSVRPGKRQNFTQTGYLDYRLAESYRLDHNYTLAQQYYGLVVEKYETEYPLARFWYATCLRANNRIDDAINNLQLFINTSKNKSDTDVAQKELKNCLFAKAQIQEPITANAQQLTGNISSSGSDFALSINNGKYWFSSSRTAAGESKQVNHIYTILPDKVAKPLRVDLTLDKRRGLHYGTPALDVSGKRMYLTIWADEMHTTGACIYLSRFTNNRWTTPQKLNSFVNAADYNSMQPFVTADGKFLYYASNRMGGQGGTDIWVSELDNDGMPINTINLGSTVNSTADEQAPYYNELNRSLVYSSKGFVGMGDFDLFESLNNGGRWGTPKNLGYPCNSTRADIHFYPDQNDEHVAYISSDRESDCCLILYSVPYKPIIRQILMTGLVVDSITSKPLSGTTLNLSDSLSQQPGKISTTSANGKYSFTVPEKGIYSIKAQKEGYYTKTMTLPAFKNLKNDTIPIPVIRLKRYPPKLVIVNSSGLVIDCSTNKPLAGVTVTLNDSTSRQTITTFITDATGTYNFTLQANRLYVLKLEKEGYFIKAITLSTPKTILKDTMDNPVVCLQEYEVDKPIVIDNILYDFNKAVLKPEAKIVLDGLVSILHDNPKIKVELSAHTDSFGPDQTNNVLSQKRAQSCVDYIISKGISRSRITAKGYGKTRPIQPNSFDDGRDNPAGRRQNRRTEFKVLSENGV</sequence>
<dbReference type="EMBL" id="SNWM01000002">
    <property type="protein sequence ID" value="TDO23110.1"/>
    <property type="molecule type" value="Genomic_DNA"/>
</dbReference>
<name>A0A4R6ILT8_9SPHI</name>
<dbReference type="GO" id="GO:0009279">
    <property type="term" value="C:cell outer membrane"/>
    <property type="evidence" value="ECO:0007669"/>
    <property type="project" value="UniProtKB-SubCell"/>
</dbReference>
<organism evidence="8 9">
    <name type="scientific">Pedobacter duraquae</name>
    <dbReference type="NCBI Taxonomy" id="425511"/>
    <lineage>
        <taxon>Bacteria</taxon>
        <taxon>Pseudomonadati</taxon>
        <taxon>Bacteroidota</taxon>
        <taxon>Sphingobacteriia</taxon>
        <taxon>Sphingobacteriales</taxon>
        <taxon>Sphingobacteriaceae</taxon>
        <taxon>Pedobacter</taxon>
    </lineage>
</organism>
<dbReference type="PANTHER" id="PTHR30329:SF21">
    <property type="entry name" value="LIPOPROTEIN YIAD-RELATED"/>
    <property type="match status" value="1"/>
</dbReference>
<feature type="region of interest" description="Disordered" evidence="5">
    <location>
        <begin position="709"/>
        <end position="749"/>
    </location>
</feature>
<dbReference type="InterPro" id="IPR006664">
    <property type="entry name" value="OMP_bac"/>
</dbReference>
<evidence type="ECO:0000259" key="7">
    <source>
        <dbReference type="PROSITE" id="PS51123"/>
    </source>
</evidence>
<comment type="caution">
    <text evidence="8">The sequence shown here is derived from an EMBL/GenBank/DDBJ whole genome shotgun (WGS) entry which is preliminary data.</text>
</comment>
<dbReference type="AlphaFoldDB" id="A0A4R6ILT8"/>
<dbReference type="InterPro" id="IPR050330">
    <property type="entry name" value="Bact_OuterMem_StrucFunc"/>
</dbReference>
<dbReference type="SUPFAM" id="SSF103088">
    <property type="entry name" value="OmpA-like"/>
    <property type="match status" value="1"/>
</dbReference>
<dbReference type="RefSeq" id="WP_133555023.1">
    <property type="nucleotide sequence ID" value="NZ_SNWM01000002.1"/>
</dbReference>
<dbReference type="Pfam" id="PF07676">
    <property type="entry name" value="PD40"/>
    <property type="match status" value="1"/>
</dbReference>
<dbReference type="SUPFAM" id="SSF49464">
    <property type="entry name" value="Carboxypeptidase regulatory domain-like"/>
    <property type="match status" value="2"/>
</dbReference>
<dbReference type="Gene3D" id="2.60.40.1120">
    <property type="entry name" value="Carboxypeptidase-like, regulatory domain"/>
    <property type="match status" value="2"/>
</dbReference>
<comment type="subcellular location">
    <subcellularLocation>
        <location evidence="1">Cell outer membrane</location>
    </subcellularLocation>
</comment>
<evidence type="ECO:0000313" key="9">
    <source>
        <dbReference type="Proteomes" id="UP000295499"/>
    </source>
</evidence>
<evidence type="ECO:0000256" key="3">
    <source>
        <dbReference type="ARBA" id="ARBA00023237"/>
    </source>
</evidence>
<feature type="domain" description="OmpA-like" evidence="7">
    <location>
        <begin position="624"/>
        <end position="747"/>
    </location>
</feature>
<dbReference type="InterPro" id="IPR036737">
    <property type="entry name" value="OmpA-like_sf"/>
</dbReference>
<evidence type="ECO:0000256" key="1">
    <source>
        <dbReference type="ARBA" id="ARBA00004442"/>
    </source>
</evidence>
<evidence type="ECO:0000256" key="5">
    <source>
        <dbReference type="SAM" id="MobiDB-lite"/>
    </source>
</evidence>
<keyword evidence="9" id="KW-1185">Reference proteome</keyword>
<evidence type="ECO:0000256" key="2">
    <source>
        <dbReference type="ARBA" id="ARBA00023136"/>
    </source>
</evidence>
<reference evidence="8 9" key="1">
    <citation type="submission" date="2019-03" db="EMBL/GenBank/DDBJ databases">
        <title>Genomic Encyclopedia of Archaeal and Bacterial Type Strains, Phase II (KMG-II): from individual species to whole genera.</title>
        <authorList>
            <person name="Goeker M."/>
        </authorList>
    </citation>
    <scope>NUCLEOTIDE SEQUENCE [LARGE SCALE GENOMIC DNA]</scope>
    <source>
        <strain evidence="8 9">DSM 19034</strain>
    </source>
</reference>
<dbReference type="Pfam" id="PF13620">
    <property type="entry name" value="CarboxypepD_reg"/>
    <property type="match status" value="1"/>
</dbReference>
<dbReference type="SUPFAM" id="SSF48452">
    <property type="entry name" value="TPR-like"/>
    <property type="match status" value="1"/>
</dbReference>
<gene>
    <name evidence="8" type="ORF">CLV32_2097</name>
</gene>
<evidence type="ECO:0000256" key="4">
    <source>
        <dbReference type="PROSITE-ProRule" id="PRU00473"/>
    </source>
</evidence>
<dbReference type="Gene3D" id="3.30.1330.60">
    <property type="entry name" value="OmpA-like domain"/>
    <property type="match status" value="1"/>
</dbReference>
<accession>A0A4R6ILT8</accession>
<dbReference type="Gene3D" id="1.25.40.10">
    <property type="entry name" value="Tetratricopeptide repeat domain"/>
    <property type="match status" value="1"/>
</dbReference>
<dbReference type="Proteomes" id="UP000295499">
    <property type="component" value="Unassembled WGS sequence"/>
</dbReference>
<dbReference type="InterPro" id="IPR011990">
    <property type="entry name" value="TPR-like_helical_dom_sf"/>
</dbReference>
<keyword evidence="6" id="KW-0732">Signal</keyword>
<keyword evidence="2 4" id="KW-0472">Membrane</keyword>
<feature type="signal peptide" evidence="6">
    <location>
        <begin position="1"/>
        <end position="18"/>
    </location>
</feature>
<proteinExistence type="predicted"/>